<dbReference type="PANTHER" id="PTHR31544:SF4">
    <property type="entry name" value="GAMMA-GLUTAMYLCYCLOTRANSFERASE-RELATED"/>
    <property type="match status" value="1"/>
</dbReference>
<comment type="similarity">
    <text evidence="1">Belongs to the gamma-glutamylcyclotransferase family.</text>
</comment>
<dbReference type="InterPro" id="IPR045038">
    <property type="entry name" value="AIG2-like"/>
</dbReference>
<evidence type="ECO:0008006" key="4">
    <source>
        <dbReference type="Google" id="ProtNLM"/>
    </source>
</evidence>
<evidence type="ECO:0000256" key="1">
    <source>
        <dbReference type="ARBA" id="ARBA00008861"/>
    </source>
</evidence>
<proteinExistence type="inferred from homology"/>
<reference evidence="2" key="1">
    <citation type="journal article" date="2020" name="Stud. Mycol.">
        <title>101 Dothideomycetes genomes: a test case for predicting lifestyles and emergence of pathogens.</title>
        <authorList>
            <person name="Haridas S."/>
            <person name="Albert R."/>
            <person name="Binder M."/>
            <person name="Bloem J."/>
            <person name="Labutti K."/>
            <person name="Salamov A."/>
            <person name="Andreopoulos B."/>
            <person name="Baker S."/>
            <person name="Barry K."/>
            <person name="Bills G."/>
            <person name="Bluhm B."/>
            <person name="Cannon C."/>
            <person name="Castanera R."/>
            <person name="Culley D."/>
            <person name="Daum C."/>
            <person name="Ezra D."/>
            <person name="Gonzalez J."/>
            <person name="Henrissat B."/>
            <person name="Kuo A."/>
            <person name="Liang C."/>
            <person name="Lipzen A."/>
            <person name="Lutzoni F."/>
            <person name="Magnuson J."/>
            <person name="Mondo S."/>
            <person name="Nolan M."/>
            <person name="Ohm R."/>
            <person name="Pangilinan J."/>
            <person name="Park H.-J."/>
            <person name="Ramirez L."/>
            <person name="Alfaro M."/>
            <person name="Sun H."/>
            <person name="Tritt A."/>
            <person name="Yoshinaga Y."/>
            <person name="Zwiers L.-H."/>
            <person name="Turgeon B."/>
            <person name="Goodwin S."/>
            <person name="Spatafora J."/>
            <person name="Crous P."/>
            <person name="Grigoriev I."/>
        </authorList>
    </citation>
    <scope>NUCLEOTIDE SEQUENCE</scope>
    <source>
        <strain evidence="2">CBS 133067</strain>
    </source>
</reference>
<evidence type="ECO:0000313" key="2">
    <source>
        <dbReference type="EMBL" id="KAF2093779.1"/>
    </source>
</evidence>
<dbReference type="PANTHER" id="PTHR31544">
    <property type="entry name" value="AIG2-LIKE PROTEIN D"/>
    <property type="match status" value="1"/>
</dbReference>
<sequence>LEAASRIKEHRSNINRPRISDEHWDMIRSRKTLIGHDKESYEYSIHHRQITARLLPESTPSKSEYLLKLEGPLSSVAAVREAAGFDNDPPIFKANDDTGDDATFVVVNGTAKDSISEQLKPFQITFIRNAKAYKNLSPTSAYPTLGIDFTLTQFRPDKPVPVHPQQEEYPVWYFFYGILAEPDRLARLLGLPIEPTFDRAFVTGDAIKTWAGKYRALVDADRQENVYGRAFLVTLAQQEDTLRYYETDNYEVVRCKIYAEMEERQGLTFRFVDNAKLS</sequence>
<comment type="caution">
    <text evidence="2">The sequence shown here is derived from an EMBL/GenBank/DDBJ whole genome shotgun (WGS) entry which is preliminary data.</text>
</comment>
<evidence type="ECO:0000313" key="3">
    <source>
        <dbReference type="Proteomes" id="UP000799772"/>
    </source>
</evidence>
<dbReference type="OrthoDB" id="3262926at2759"/>
<dbReference type="AlphaFoldDB" id="A0A9P4I4Q4"/>
<gene>
    <name evidence="2" type="ORF">NA57DRAFT_47373</name>
</gene>
<dbReference type="Gene3D" id="3.10.490.10">
    <property type="entry name" value="Gamma-glutamyl cyclotransferase-like"/>
    <property type="match status" value="1"/>
</dbReference>
<keyword evidence="3" id="KW-1185">Reference proteome</keyword>
<dbReference type="EMBL" id="ML978136">
    <property type="protein sequence ID" value="KAF2093779.1"/>
    <property type="molecule type" value="Genomic_DNA"/>
</dbReference>
<organism evidence="2 3">
    <name type="scientific">Rhizodiscina lignyota</name>
    <dbReference type="NCBI Taxonomy" id="1504668"/>
    <lineage>
        <taxon>Eukaryota</taxon>
        <taxon>Fungi</taxon>
        <taxon>Dikarya</taxon>
        <taxon>Ascomycota</taxon>
        <taxon>Pezizomycotina</taxon>
        <taxon>Dothideomycetes</taxon>
        <taxon>Pleosporomycetidae</taxon>
        <taxon>Aulographales</taxon>
        <taxon>Rhizodiscinaceae</taxon>
        <taxon>Rhizodiscina</taxon>
    </lineage>
</organism>
<protein>
    <recommendedName>
        <fullName evidence="4">Gamma-glutamylcyclotransferase AIG2-like domain-containing protein</fullName>
    </recommendedName>
</protein>
<feature type="non-terminal residue" evidence="2">
    <location>
        <position position="1"/>
    </location>
</feature>
<dbReference type="Proteomes" id="UP000799772">
    <property type="component" value="Unassembled WGS sequence"/>
</dbReference>
<name>A0A9P4I4Q4_9PEZI</name>
<accession>A0A9P4I4Q4</accession>